<sequence length="404" mass="46594">MALTIQRKNLLSFSALLLLSLMMIFIAQLYIIKILCMMTIGVLASKKVRVSNFVLLNFLLILSYGFLGTSIGVLYQNPNPFQFLGVFFFWPIFWLFFISCFSASSCWWEQYLKVLFISHIVIVLFDLFYAVAAFNGIILPNPFYGVDTGFSIYENSTRMTFINLNTLTFSTPILFILFFSQHGFGINKVYQIINVILTTILLIISGRRSVMLMCVVVFFIPFFFSSCFSKEARKTARRIVLILFVLFFFILCYVEYSFPGFLQGYCRTFYNAFDASAEPIKFAQSKMFVAEILEKPFWGHGFGAVFFEPSPGRMVYSSYFELSYHQKLATTGIFGFSLIVFVFLSTLWCSFYLSKKYKDVTLIAFGVGLMFMLIADATNPVLCSFDLMWPLYLCLAKINFYQIK</sequence>
<gene>
    <name evidence="3" type="ORF">M1B78_03070</name>
    <name evidence="2" type="ORF">M1B79_15400</name>
</gene>
<dbReference type="EMBL" id="JAMZEE010000004">
    <property type="protein sequence ID" value="MCR6507178.1"/>
    <property type="molecule type" value="Genomic_DNA"/>
</dbReference>
<feature type="transmembrane region" description="Helical" evidence="1">
    <location>
        <begin position="114"/>
        <end position="139"/>
    </location>
</feature>
<evidence type="ECO:0008006" key="6">
    <source>
        <dbReference type="Google" id="ProtNLM"/>
    </source>
</evidence>
<comment type="caution">
    <text evidence="3">The sequence shown here is derived from an EMBL/GenBank/DDBJ whole genome shotgun (WGS) entry which is preliminary data.</text>
</comment>
<reference evidence="3" key="2">
    <citation type="submission" date="2022-04" db="EMBL/GenBank/DDBJ databases">
        <authorList>
            <person name="Fokt H."/>
            <person name="Baines J."/>
        </authorList>
    </citation>
    <scope>NUCLEOTIDE SEQUENCE</scope>
    <source>
        <strain evidence="2">KH365_2</strain>
        <strain evidence="3">KH569_7</strain>
    </source>
</reference>
<keyword evidence="1" id="KW-1133">Transmembrane helix</keyword>
<feature type="transmembrane region" description="Helical" evidence="1">
    <location>
        <begin position="159"/>
        <end position="179"/>
    </location>
</feature>
<evidence type="ECO:0000313" key="2">
    <source>
        <dbReference type="EMBL" id="MCR6506016.1"/>
    </source>
</evidence>
<feature type="transmembrane region" description="Helical" evidence="1">
    <location>
        <begin position="360"/>
        <end position="382"/>
    </location>
</feature>
<dbReference type="Proteomes" id="UP001143192">
    <property type="component" value="Unassembled WGS sequence"/>
</dbReference>
<keyword evidence="1" id="KW-0472">Membrane</keyword>
<evidence type="ECO:0000313" key="5">
    <source>
        <dbReference type="Proteomes" id="UP001143810"/>
    </source>
</evidence>
<feature type="transmembrane region" description="Helical" evidence="1">
    <location>
        <begin position="53"/>
        <end position="75"/>
    </location>
</feature>
<name>A0A9X2NWH7_9BACE</name>
<evidence type="ECO:0000313" key="4">
    <source>
        <dbReference type="Proteomes" id="UP001143192"/>
    </source>
</evidence>
<proteinExistence type="predicted"/>
<feature type="transmembrane region" description="Helical" evidence="1">
    <location>
        <begin position="81"/>
        <end position="102"/>
    </location>
</feature>
<feature type="transmembrane region" description="Helical" evidence="1">
    <location>
        <begin position="12"/>
        <end position="32"/>
    </location>
</feature>
<evidence type="ECO:0000313" key="3">
    <source>
        <dbReference type="EMBL" id="MCR6507178.1"/>
    </source>
</evidence>
<feature type="transmembrane region" description="Helical" evidence="1">
    <location>
        <begin position="240"/>
        <end position="258"/>
    </location>
</feature>
<protein>
    <recommendedName>
        <fullName evidence="6">O-antigen ligase domain-containing protein</fullName>
    </recommendedName>
</protein>
<evidence type="ECO:0000256" key="1">
    <source>
        <dbReference type="SAM" id="Phobius"/>
    </source>
</evidence>
<feature type="transmembrane region" description="Helical" evidence="1">
    <location>
        <begin position="210"/>
        <end position="228"/>
    </location>
</feature>
<organism evidence="3 5">
    <name type="scientific">Bacteroides muris</name>
    <name type="common">ex Fokt et al. 2023</name>
    <dbReference type="NCBI Taxonomy" id="2937417"/>
    <lineage>
        <taxon>Bacteria</taxon>
        <taxon>Pseudomonadati</taxon>
        <taxon>Bacteroidota</taxon>
        <taxon>Bacteroidia</taxon>
        <taxon>Bacteroidales</taxon>
        <taxon>Bacteroidaceae</taxon>
        <taxon>Bacteroides</taxon>
    </lineage>
</organism>
<keyword evidence="4" id="KW-1185">Reference proteome</keyword>
<reference evidence="3" key="1">
    <citation type="journal article" date="2022" name="Arch. Microbiol.">
        <title>Bacteroides muris sp. nov. isolated from the cecum of wild-derived house mice.</title>
        <authorList>
            <person name="Fokt H."/>
            <person name="Unni R."/>
            <person name="Repnik U."/>
            <person name="Schmitz R.A."/>
            <person name="Bramkamp M."/>
            <person name="Baines J.F."/>
            <person name="Unterweger D."/>
        </authorList>
    </citation>
    <scope>NUCLEOTIDE SEQUENCE</scope>
    <source>
        <strain evidence="2">KH365_2</strain>
        <strain evidence="3">KH569_7</strain>
    </source>
</reference>
<dbReference type="EMBL" id="JAMZED010000049">
    <property type="protein sequence ID" value="MCR6506016.1"/>
    <property type="molecule type" value="Genomic_DNA"/>
</dbReference>
<feature type="transmembrane region" description="Helical" evidence="1">
    <location>
        <begin position="333"/>
        <end position="353"/>
    </location>
</feature>
<accession>A0A9X2NWH7</accession>
<dbReference type="Proteomes" id="UP001143810">
    <property type="component" value="Unassembled WGS sequence"/>
</dbReference>
<dbReference type="RefSeq" id="WP_257932293.1">
    <property type="nucleotide sequence ID" value="NZ_JAMZED010000049.1"/>
</dbReference>
<dbReference type="AlphaFoldDB" id="A0A9X2NWH7"/>
<feature type="transmembrane region" description="Helical" evidence="1">
    <location>
        <begin position="186"/>
        <end position="204"/>
    </location>
</feature>
<keyword evidence="1" id="KW-0812">Transmembrane</keyword>